<gene>
    <name evidence="1" type="ORF">XB16_0047</name>
</gene>
<reference evidence="1 2" key="1">
    <citation type="journal article" date="2015" name="Genome Announc.">
        <title>Draft Genome Sequences of Leptospira santarosai Strains U160, U164, and U233, Isolated from Asymptomatic Cattle.</title>
        <authorList>
            <person name="Kremer F.S."/>
            <person name="Eslabao M.R."/>
            <person name="Provisor M."/>
            <person name="Woloski R.D."/>
            <person name="Ramires O.V."/>
            <person name="Moreno L.Z."/>
            <person name="Moreno A.M."/>
            <person name="Hamond C."/>
            <person name="Lilenbaum W."/>
            <person name="Dellagostin O.A."/>
        </authorList>
    </citation>
    <scope>NUCLEOTIDE SEQUENCE [LARGE SCALE GENOMIC DNA]</scope>
    <source>
        <strain evidence="1 2">U160</strain>
    </source>
</reference>
<protein>
    <submittedName>
        <fullName evidence="1">Uncharacterized protein</fullName>
    </submittedName>
</protein>
<organism evidence="1 2">
    <name type="scientific">Leptospira santarosai</name>
    <dbReference type="NCBI Taxonomy" id="28183"/>
    <lineage>
        <taxon>Bacteria</taxon>
        <taxon>Pseudomonadati</taxon>
        <taxon>Spirochaetota</taxon>
        <taxon>Spirochaetia</taxon>
        <taxon>Leptospirales</taxon>
        <taxon>Leptospiraceae</taxon>
        <taxon>Leptospira</taxon>
    </lineage>
</organism>
<dbReference type="Proteomes" id="UP000033961">
    <property type="component" value="Chromosome I"/>
</dbReference>
<accession>A0A2P1QNE9</accession>
<dbReference type="EMBL" id="CP027843">
    <property type="protein sequence ID" value="AVQ10408.1"/>
    <property type="molecule type" value="Genomic_DNA"/>
</dbReference>
<proteinExistence type="predicted"/>
<evidence type="ECO:0000313" key="2">
    <source>
        <dbReference type="Proteomes" id="UP000033961"/>
    </source>
</evidence>
<sequence>MNFALETLQQTAVLCRDFFKIVILGFYKGTLKKFLRGDSNPLGI</sequence>
<dbReference type="AlphaFoldDB" id="A0A2P1QNE9"/>
<name>A0A2P1QNE9_9LEPT</name>
<evidence type="ECO:0000313" key="1">
    <source>
        <dbReference type="EMBL" id="AVQ10408.1"/>
    </source>
</evidence>